<evidence type="ECO:0000256" key="7">
    <source>
        <dbReference type="ARBA" id="ARBA00023136"/>
    </source>
</evidence>
<comment type="similarity">
    <text evidence="2">Belongs to the COG2 family.</text>
</comment>
<evidence type="ECO:0000256" key="1">
    <source>
        <dbReference type="ARBA" id="ARBA00004395"/>
    </source>
</evidence>
<dbReference type="EMBL" id="MU006007">
    <property type="protein sequence ID" value="KAF2858600.1"/>
    <property type="molecule type" value="Genomic_DNA"/>
</dbReference>
<feature type="domain" description="Conserved oligomeric Golgi complex subunit 2 N-terminal" evidence="10">
    <location>
        <begin position="27"/>
        <end position="97"/>
    </location>
</feature>
<feature type="region of interest" description="Disordered" evidence="9">
    <location>
        <begin position="1"/>
        <end position="23"/>
    </location>
</feature>
<dbReference type="GO" id="GO:0000139">
    <property type="term" value="C:Golgi membrane"/>
    <property type="evidence" value="ECO:0007669"/>
    <property type="project" value="UniProtKB-SubCell"/>
</dbReference>
<comment type="subcellular location">
    <subcellularLocation>
        <location evidence="1">Golgi apparatus membrane</location>
        <topology evidence="1">Peripheral membrane protein</topology>
    </subcellularLocation>
</comment>
<evidence type="ECO:0000313" key="11">
    <source>
        <dbReference type="EMBL" id="KAF2858600.1"/>
    </source>
</evidence>
<evidence type="ECO:0000256" key="9">
    <source>
        <dbReference type="SAM" id="MobiDB-lite"/>
    </source>
</evidence>
<dbReference type="GO" id="GO:0007030">
    <property type="term" value="P:Golgi organization"/>
    <property type="evidence" value="ECO:0007669"/>
    <property type="project" value="InterPro"/>
</dbReference>
<dbReference type="Pfam" id="PF06148">
    <property type="entry name" value="COG2_N"/>
    <property type="match status" value="1"/>
</dbReference>
<evidence type="ECO:0000256" key="6">
    <source>
        <dbReference type="ARBA" id="ARBA00023034"/>
    </source>
</evidence>
<gene>
    <name evidence="11" type="ORF">K470DRAFT_236194</name>
</gene>
<dbReference type="AlphaFoldDB" id="A0A6A7BTR4"/>
<feature type="region of interest" description="Disordered" evidence="9">
    <location>
        <begin position="159"/>
        <end position="178"/>
    </location>
</feature>
<reference evidence="11" key="1">
    <citation type="journal article" date="2020" name="Stud. Mycol.">
        <title>101 Dothideomycetes genomes: a test case for predicting lifestyles and emergence of pathogens.</title>
        <authorList>
            <person name="Haridas S."/>
            <person name="Albert R."/>
            <person name="Binder M."/>
            <person name="Bloem J."/>
            <person name="Labutti K."/>
            <person name="Salamov A."/>
            <person name="Andreopoulos B."/>
            <person name="Baker S."/>
            <person name="Barry K."/>
            <person name="Bills G."/>
            <person name="Bluhm B."/>
            <person name="Cannon C."/>
            <person name="Castanera R."/>
            <person name="Culley D."/>
            <person name="Daum C."/>
            <person name="Ezra D."/>
            <person name="Gonzalez J."/>
            <person name="Henrissat B."/>
            <person name="Kuo A."/>
            <person name="Liang C."/>
            <person name="Lipzen A."/>
            <person name="Lutzoni F."/>
            <person name="Magnuson J."/>
            <person name="Mondo S."/>
            <person name="Nolan M."/>
            <person name="Ohm R."/>
            <person name="Pangilinan J."/>
            <person name="Park H.-J."/>
            <person name="Ramirez L."/>
            <person name="Alfaro M."/>
            <person name="Sun H."/>
            <person name="Tritt A."/>
            <person name="Yoshinaga Y."/>
            <person name="Zwiers L.-H."/>
            <person name="Turgeon B."/>
            <person name="Goodwin S."/>
            <person name="Spatafora J."/>
            <person name="Crous P."/>
            <person name="Grigoriev I."/>
        </authorList>
    </citation>
    <scope>NUCLEOTIDE SEQUENCE</scope>
    <source>
        <strain evidence="11">CBS 480.64</strain>
    </source>
</reference>
<dbReference type="InterPro" id="IPR009316">
    <property type="entry name" value="COG2"/>
</dbReference>
<evidence type="ECO:0000256" key="2">
    <source>
        <dbReference type="ARBA" id="ARBA00007603"/>
    </source>
</evidence>
<dbReference type="PANTHER" id="PTHR12961:SF0">
    <property type="entry name" value="CONSERVED OLIGOMERIC GOLGI COMPLEX SUBUNIT 2"/>
    <property type="match status" value="1"/>
</dbReference>
<dbReference type="OrthoDB" id="332281at2759"/>
<organism evidence="11 12">
    <name type="scientific">Piedraia hortae CBS 480.64</name>
    <dbReference type="NCBI Taxonomy" id="1314780"/>
    <lineage>
        <taxon>Eukaryota</taxon>
        <taxon>Fungi</taxon>
        <taxon>Dikarya</taxon>
        <taxon>Ascomycota</taxon>
        <taxon>Pezizomycotina</taxon>
        <taxon>Dothideomycetes</taxon>
        <taxon>Dothideomycetidae</taxon>
        <taxon>Capnodiales</taxon>
        <taxon>Piedraiaceae</taxon>
        <taxon>Piedraia</taxon>
    </lineage>
</organism>
<keyword evidence="6" id="KW-0333">Golgi apparatus</keyword>
<feature type="compositionally biased region" description="Acidic residues" evidence="9">
    <location>
        <begin position="161"/>
        <end position="178"/>
    </location>
</feature>
<dbReference type="PANTHER" id="PTHR12961">
    <property type="entry name" value="CONSERVED OLIGOMERIC GOLGI COMPLEX COMPONENT 2"/>
    <property type="match status" value="1"/>
</dbReference>
<keyword evidence="12" id="KW-1185">Reference proteome</keyword>
<feature type="compositionally biased region" description="Low complexity" evidence="9">
    <location>
        <begin position="1"/>
        <end position="17"/>
    </location>
</feature>
<evidence type="ECO:0000313" key="12">
    <source>
        <dbReference type="Proteomes" id="UP000799421"/>
    </source>
</evidence>
<evidence type="ECO:0000256" key="8">
    <source>
        <dbReference type="ARBA" id="ARBA00031344"/>
    </source>
</evidence>
<evidence type="ECO:0000256" key="4">
    <source>
        <dbReference type="ARBA" id="ARBA00022448"/>
    </source>
</evidence>
<name>A0A6A7BTR4_9PEZI</name>
<dbReference type="GO" id="GO:0015031">
    <property type="term" value="P:protein transport"/>
    <property type="evidence" value="ECO:0007669"/>
    <property type="project" value="UniProtKB-KW"/>
</dbReference>
<dbReference type="GO" id="GO:0006891">
    <property type="term" value="P:intra-Golgi vesicle-mediated transport"/>
    <property type="evidence" value="ECO:0007669"/>
    <property type="project" value="TreeGrafter"/>
</dbReference>
<keyword evidence="4" id="KW-0813">Transport</keyword>
<dbReference type="Proteomes" id="UP000799421">
    <property type="component" value="Unassembled WGS sequence"/>
</dbReference>
<evidence type="ECO:0000259" key="10">
    <source>
        <dbReference type="Pfam" id="PF06148"/>
    </source>
</evidence>
<sequence>MSSPTSHPSSPSSTSSLPFPPTLPRTPFCPPTFSASAYLSSPPFLSSNRHRTLEDLRHELRTRNQFLSQELLDLVNSHYEEFLALGGSLKGGGEQVGMLRVGLLAFQREVAGVRDEVNSQAREIAELIVQKREMRREVARGRGILEFARLVSELEGRLGLSEEDDQEQEGDSDDDDEQEVLERHVRLYEEIIALRTHVGSHPLLEKMQSRVDKLRKTILLDLAVELRREHSLKVLGLYKKMGAEKECLSILKGTT</sequence>
<accession>A0A6A7BTR4</accession>
<keyword evidence="7" id="KW-0472">Membrane</keyword>
<proteinExistence type="inferred from homology"/>
<keyword evidence="5" id="KW-0653">Protein transport</keyword>
<dbReference type="InterPro" id="IPR024602">
    <property type="entry name" value="COG_su2_N"/>
</dbReference>
<dbReference type="GO" id="GO:0017119">
    <property type="term" value="C:Golgi transport complex"/>
    <property type="evidence" value="ECO:0007669"/>
    <property type="project" value="TreeGrafter"/>
</dbReference>
<protein>
    <recommendedName>
        <fullName evidence="3">Conserved oligomeric Golgi complex subunit 2</fullName>
    </recommendedName>
    <alternativeName>
        <fullName evidence="8">Component of oligomeric Golgi complex 2</fullName>
    </alternativeName>
</protein>
<evidence type="ECO:0000256" key="5">
    <source>
        <dbReference type="ARBA" id="ARBA00022927"/>
    </source>
</evidence>
<evidence type="ECO:0000256" key="3">
    <source>
        <dbReference type="ARBA" id="ARBA00020977"/>
    </source>
</evidence>